<protein>
    <recommendedName>
        <fullName evidence="4">Secreted protein</fullName>
    </recommendedName>
</protein>
<comment type="caution">
    <text evidence="2">The sequence shown here is derived from an EMBL/GenBank/DDBJ whole genome shotgun (WGS) entry which is preliminary data.</text>
</comment>
<dbReference type="EMBL" id="LDJX01000001">
    <property type="protein sequence ID" value="KPM33645.1"/>
    <property type="molecule type" value="Genomic_DNA"/>
</dbReference>
<proteinExistence type="predicted"/>
<evidence type="ECO:0008006" key="4">
    <source>
        <dbReference type="Google" id="ProtNLM"/>
    </source>
</evidence>
<dbReference type="AlphaFoldDB" id="A0A0P7AXU6"/>
<gene>
    <name evidence="2" type="ORF">I595_549</name>
</gene>
<keyword evidence="3" id="KW-1185">Reference proteome</keyword>
<organism evidence="2 3">
    <name type="scientific">Croceitalea dokdonensis DOKDO 023</name>
    <dbReference type="NCBI Taxonomy" id="1300341"/>
    <lineage>
        <taxon>Bacteria</taxon>
        <taxon>Pseudomonadati</taxon>
        <taxon>Bacteroidota</taxon>
        <taxon>Flavobacteriia</taxon>
        <taxon>Flavobacteriales</taxon>
        <taxon>Flavobacteriaceae</taxon>
        <taxon>Croceitalea</taxon>
    </lineage>
</organism>
<sequence length="46" mass="5033">MKKVVSIVAVAVMTLGFFSCTNDTAAEDEQLYINASDDDMTDNSRD</sequence>
<dbReference type="PROSITE" id="PS51257">
    <property type="entry name" value="PROKAR_LIPOPROTEIN"/>
    <property type="match status" value="1"/>
</dbReference>
<reference evidence="2 3" key="1">
    <citation type="submission" date="2015-09" db="EMBL/GenBank/DDBJ databases">
        <title>Genome sequence of the marine flavobacterium Croceitalea dokdonensis DOKDO 023 that contains proton- and sodium-pumping rhodopsins.</title>
        <authorList>
            <person name="Kwon S.-K."/>
            <person name="Lee H.K."/>
            <person name="Kwak M.-J."/>
            <person name="Kim J.F."/>
        </authorList>
    </citation>
    <scope>NUCLEOTIDE SEQUENCE [LARGE SCALE GENOMIC DNA]</scope>
    <source>
        <strain evidence="2 3">DOKDO 023</strain>
    </source>
</reference>
<keyword evidence="1" id="KW-0732">Signal</keyword>
<evidence type="ECO:0000313" key="3">
    <source>
        <dbReference type="Proteomes" id="UP000050280"/>
    </source>
</evidence>
<dbReference type="RefSeq" id="WP_157449628.1">
    <property type="nucleotide sequence ID" value="NZ_LDJX01000001.1"/>
</dbReference>
<dbReference type="OrthoDB" id="1454747at2"/>
<evidence type="ECO:0000256" key="1">
    <source>
        <dbReference type="SAM" id="SignalP"/>
    </source>
</evidence>
<feature type="chain" id="PRO_5006135179" description="Secreted protein" evidence="1">
    <location>
        <begin position="26"/>
        <end position="46"/>
    </location>
</feature>
<feature type="signal peptide" evidence="1">
    <location>
        <begin position="1"/>
        <end position="25"/>
    </location>
</feature>
<dbReference type="STRING" id="1300341.I595_549"/>
<accession>A0A0P7AXU6</accession>
<dbReference type="Proteomes" id="UP000050280">
    <property type="component" value="Unassembled WGS sequence"/>
</dbReference>
<name>A0A0P7AXU6_9FLAO</name>
<evidence type="ECO:0000313" key="2">
    <source>
        <dbReference type="EMBL" id="KPM33645.1"/>
    </source>
</evidence>